<name>A0A518KD01_9BACT</name>
<keyword evidence="2" id="KW-1133">Transmembrane helix</keyword>
<dbReference type="Gene3D" id="1.10.10.1150">
    <property type="entry name" value="Coenzyme PQQ synthesis protein D (PqqD)"/>
    <property type="match status" value="1"/>
</dbReference>
<dbReference type="KEGG" id="bmei:Spa11_38590"/>
<feature type="transmembrane region" description="Helical" evidence="2">
    <location>
        <begin position="437"/>
        <end position="461"/>
    </location>
</feature>
<dbReference type="GO" id="GO:0031293">
    <property type="term" value="P:membrane protein intracellular domain proteolysis"/>
    <property type="evidence" value="ECO:0007669"/>
    <property type="project" value="TreeGrafter"/>
</dbReference>
<dbReference type="Gene3D" id="2.40.50.100">
    <property type="match status" value="1"/>
</dbReference>
<reference evidence="4 5" key="1">
    <citation type="submission" date="2019-02" db="EMBL/GenBank/DDBJ databases">
        <title>Deep-cultivation of Planctomycetes and their phenomic and genomic characterization uncovers novel biology.</title>
        <authorList>
            <person name="Wiegand S."/>
            <person name="Jogler M."/>
            <person name="Boedeker C."/>
            <person name="Pinto D."/>
            <person name="Vollmers J."/>
            <person name="Rivas-Marin E."/>
            <person name="Kohn T."/>
            <person name="Peeters S.H."/>
            <person name="Heuer A."/>
            <person name="Rast P."/>
            <person name="Oberbeckmann S."/>
            <person name="Bunk B."/>
            <person name="Jeske O."/>
            <person name="Meyerdierks A."/>
            <person name="Storesund J.E."/>
            <person name="Kallscheuer N."/>
            <person name="Luecker S."/>
            <person name="Lage O.M."/>
            <person name="Pohl T."/>
            <person name="Merkel B.J."/>
            <person name="Hornburger P."/>
            <person name="Mueller R.-W."/>
            <person name="Bruemmer F."/>
            <person name="Labrenz M."/>
            <person name="Spormann A.M."/>
            <person name="Op den Camp H."/>
            <person name="Overmann J."/>
            <person name="Amann R."/>
            <person name="Jetten M.S.M."/>
            <person name="Mascher T."/>
            <person name="Medema M.H."/>
            <person name="Devos D.P."/>
            <person name="Kaster A.-K."/>
            <person name="Ovreas L."/>
            <person name="Rohde M."/>
            <person name="Galperin M.Y."/>
            <person name="Jogler C."/>
        </authorList>
    </citation>
    <scope>NUCLEOTIDE SEQUENCE [LARGE SCALE GENOMIC DNA]</scope>
    <source>
        <strain evidence="4 5">Spa11</strain>
    </source>
</reference>
<sequence length="756" mass="85259">MATLADSLVSSSSRRLPIRVRPDLEAKKQRYQGRVYWVVKDPVALQYFRFEEEEFAILSMLDGESSLDEIAEEFERRFPPQSIQTEELQQFVGTLHRSGLVITDSPGQGDQLKKRRDERRWKEVQQKFTNILSVRFKGIDPDWILNLLYSFPPVRWFFSRTALVLCIVLCLSALSLILVQFDLFQSKLPDFNTFFAAENWLLLAIVLGSTKILHEFGHGLSCKHFGGECHEMGVMLLVLTPCLYCNVSDSWMLPNKWHRAAIGAAGMYVEVVLASICTFIWWFTEPGLLHYVCLNIMFVSSVSTILFNANPLLRYDGYYILSDLMEVPNLRQKASTILNRTMAKYCLGMEQQEDPFLPKKNQWLFATYTVAAALYRWVVVLSILYFLNQVFEPYGLKPLGQAIALMAVWGLVGQPFVKLYKYFKVPGRLNKVKRVPLLVTLAIIAAAIAAVFTVPLPAYVYCPAVIHPRGAASVYAGVPAMLEEVFVKPGQRVEAGQELARLKSIDLEIGIARLQGEVDGYKAEIRSLENIAFNDATASGRLGLARESLASAERQLKKQLEDAERLTLRAPIAGVVMEPDYKSNRTQDPKDLGSWEGSPLAEKNLGATLEATERFCRIGDPRSLEARILIGQDDIELVAEGQPVRLMLNQTTDLIYPSEITSISREELPETPPRLSSLTGGAVATEMDKSGQAKPLTPMFEATVPLGDYASLPEEYKQQHDLLRVGLVGEAKITIEPRTLWQRFYRYLTKTVNFDL</sequence>
<dbReference type="InterPro" id="IPR001193">
    <property type="entry name" value="MBTPS2"/>
</dbReference>
<evidence type="ECO:0000256" key="1">
    <source>
        <dbReference type="SAM" id="Coils"/>
    </source>
</evidence>
<dbReference type="InterPro" id="IPR041881">
    <property type="entry name" value="PqqD_sf"/>
</dbReference>
<dbReference type="GO" id="GO:0005737">
    <property type="term" value="C:cytoplasm"/>
    <property type="evidence" value="ECO:0007669"/>
    <property type="project" value="TreeGrafter"/>
</dbReference>
<dbReference type="GO" id="GO:0016020">
    <property type="term" value="C:membrane"/>
    <property type="evidence" value="ECO:0007669"/>
    <property type="project" value="InterPro"/>
</dbReference>
<keyword evidence="2" id="KW-0472">Membrane</keyword>
<dbReference type="Proteomes" id="UP000316426">
    <property type="component" value="Chromosome"/>
</dbReference>
<feature type="transmembrane region" description="Helical" evidence="2">
    <location>
        <begin position="288"/>
        <end position="309"/>
    </location>
</feature>
<keyword evidence="4" id="KW-0645">Protease</keyword>
<feature type="transmembrane region" description="Helical" evidence="2">
    <location>
        <begin position="363"/>
        <end position="387"/>
    </location>
</feature>
<gene>
    <name evidence="4" type="primary">yydH</name>
    <name evidence="4" type="ORF">Spa11_38590</name>
</gene>
<evidence type="ECO:0000259" key="3">
    <source>
        <dbReference type="Pfam" id="PF25973"/>
    </source>
</evidence>
<keyword evidence="1" id="KW-0175">Coiled coil</keyword>
<dbReference type="GO" id="GO:0004222">
    <property type="term" value="F:metalloendopeptidase activity"/>
    <property type="evidence" value="ECO:0007669"/>
    <property type="project" value="InterPro"/>
</dbReference>
<dbReference type="PANTHER" id="PTHR13325:SF3">
    <property type="entry name" value="MEMBRANE-BOUND TRANSCRIPTION FACTOR SITE-2 PROTEASE"/>
    <property type="match status" value="1"/>
</dbReference>
<keyword evidence="2" id="KW-0812">Transmembrane</keyword>
<evidence type="ECO:0000256" key="2">
    <source>
        <dbReference type="SAM" id="Phobius"/>
    </source>
</evidence>
<evidence type="ECO:0000313" key="5">
    <source>
        <dbReference type="Proteomes" id="UP000316426"/>
    </source>
</evidence>
<dbReference type="PANTHER" id="PTHR13325">
    <property type="entry name" value="PROTEASE M50 MEMBRANE-BOUND TRANSCRIPTION FACTOR SITE 2 PROTEASE"/>
    <property type="match status" value="1"/>
</dbReference>
<organism evidence="4 5">
    <name type="scientific">Botrimarina mediterranea</name>
    <dbReference type="NCBI Taxonomy" id="2528022"/>
    <lineage>
        <taxon>Bacteria</taxon>
        <taxon>Pseudomonadati</taxon>
        <taxon>Planctomycetota</taxon>
        <taxon>Planctomycetia</taxon>
        <taxon>Pirellulales</taxon>
        <taxon>Lacipirellulaceae</taxon>
        <taxon>Botrimarina</taxon>
    </lineage>
</organism>
<accession>A0A518KD01</accession>
<protein>
    <submittedName>
        <fullName evidence="4">Peptide zinc metalloprotease protein YydH</fullName>
    </submittedName>
</protein>
<dbReference type="InterPro" id="IPR058647">
    <property type="entry name" value="BSH_CzcB-like"/>
</dbReference>
<dbReference type="EMBL" id="CP036349">
    <property type="protein sequence ID" value="QDV75639.1"/>
    <property type="molecule type" value="Genomic_DNA"/>
</dbReference>
<feature type="transmembrane region" description="Helical" evidence="2">
    <location>
        <begin position="260"/>
        <end position="282"/>
    </location>
</feature>
<proteinExistence type="predicted"/>
<dbReference type="AlphaFoldDB" id="A0A518KD01"/>
<feature type="domain" description="CzcB-like barrel-sandwich hybrid" evidence="3">
    <location>
        <begin position="472"/>
        <end position="578"/>
    </location>
</feature>
<feature type="coiled-coil region" evidence="1">
    <location>
        <begin position="511"/>
        <end position="569"/>
    </location>
</feature>
<dbReference type="RefSeq" id="WP_145115205.1">
    <property type="nucleotide sequence ID" value="NZ_CP036349.1"/>
</dbReference>
<evidence type="ECO:0000313" key="4">
    <source>
        <dbReference type="EMBL" id="QDV75639.1"/>
    </source>
</evidence>
<feature type="transmembrane region" description="Helical" evidence="2">
    <location>
        <begin position="399"/>
        <end position="417"/>
    </location>
</feature>
<keyword evidence="4" id="KW-0378">Hydrolase</keyword>
<feature type="transmembrane region" description="Helical" evidence="2">
    <location>
        <begin position="162"/>
        <end position="181"/>
    </location>
</feature>
<keyword evidence="5" id="KW-1185">Reference proteome</keyword>
<keyword evidence="4" id="KW-0482">Metalloprotease</keyword>
<dbReference type="Pfam" id="PF25973">
    <property type="entry name" value="BSH_CzcB"/>
    <property type="match status" value="1"/>
</dbReference>
<dbReference type="SUPFAM" id="SSF111369">
    <property type="entry name" value="HlyD-like secretion proteins"/>
    <property type="match status" value="1"/>
</dbReference>